<comment type="similarity">
    <text evidence="7">Belongs to the DExH box helicase family.</text>
</comment>
<keyword evidence="6" id="KW-0694">RNA-binding</keyword>
<comment type="caution">
    <text evidence="11">The sequence shown here is derived from an EMBL/GenBank/DDBJ whole genome shotgun (WGS) entry which is preliminary data.</text>
</comment>
<dbReference type="InterPro" id="IPR011545">
    <property type="entry name" value="DEAD/DEAH_box_helicase_dom"/>
</dbReference>
<dbReference type="SUPFAM" id="SSF52540">
    <property type="entry name" value="P-loop containing nucleoside triphosphate hydrolases"/>
    <property type="match status" value="1"/>
</dbReference>
<dbReference type="GO" id="GO:0003678">
    <property type="term" value="F:DNA helicase activity"/>
    <property type="evidence" value="ECO:0007669"/>
    <property type="project" value="TreeGrafter"/>
</dbReference>
<name>A0AAV1KW52_9NEOP</name>
<dbReference type="InterPro" id="IPR002464">
    <property type="entry name" value="DNA/RNA_helicase_DEAH_CS"/>
</dbReference>
<feature type="region of interest" description="Disordered" evidence="8">
    <location>
        <begin position="1"/>
        <end position="29"/>
    </location>
</feature>
<dbReference type="InterPro" id="IPR027417">
    <property type="entry name" value="P-loop_NTPase"/>
</dbReference>
<evidence type="ECO:0000256" key="3">
    <source>
        <dbReference type="ARBA" id="ARBA00022801"/>
    </source>
</evidence>
<dbReference type="Pfam" id="PF04408">
    <property type="entry name" value="WHD_HA2"/>
    <property type="match status" value="1"/>
</dbReference>
<dbReference type="Pfam" id="PF21010">
    <property type="entry name" value="HA2_C"/>
    <property type="match status" value="1"/>
</dbReference>
<dbReference type="CDD" id="cd17917">
    <property type="entry name" value="DEXHc_RHA-like"/>
    <property type="match status" value="1"/>
</dbReference>
<dbReference type="PROSITE" id="PS51194">
    <property type="entry name" value="HELICASE_CTER"/>
    <property type="match status" value="1"/>
</dbReference>
<feature type="domain" description="Helicase C-terminal" evidence="10">
    <location>
        <begin position="512"/>
        <end position="684"/>
    </location>
</feature>
<organism evidence="11 12">
    <name type="scientific">Parnassius mnemosyne</name>
    <name type="common">clouded apollo</name>
    <dbReference type="NCBI Taxonomy" id="213953"/>
    <lineage>
        <taxon>Eukaryota</taxon>
        <taxon>Metazoa</taxon>
        <taxon>Ecdysozoa</taxon>
        <taxon>Arthropoda</taxon>
        <taxon>Hexapoda</taxon>
        <taxon>Insecta</taxon>
        <taxon>Pterygota</taxon>
        <taxon>Neoptera</taxon>
        <taxon>Endopterygota</taxon>
        <taxon>Lepidoptera</taxon>
        <taxon>Glossata</taxon>
        <taxon>Ditrysia</taxon>
        <taxon>Papilionoidea</taxon>
        <taxon>Papilionidae</taxon>
        <taxon>Parnassiinae</taxon>
        <taxon>Parnassini</taxon>
        <taxon>Parnassius</taxon>
        <taxon>Driopa</taxon>
    </lineage>
</organism>
<evidence type="ECO:0000256" key="6">
    <source>
        <dbReference type="ARBA" id="ARBA00022884"/>
    </source>
</evidence>
<dbReference type="GO" id="GO:0005737">
    <property type="term" value="C:cytoplasm"/>
    <property type="evidence" value="ECO:0007669"/>
    <property type="project" value="TreeGrafter"/>
</dbReference>
<dbReference type="InterPro" id="IPR011709">
    <property type="entry name" value="DEAD-box_helicase_OB_fold"/>
</dbReference>
<dbReference type="Gene3D" id="3.40.50.300">
    <property type="entry name" value="P-loop containing nucleotide triphosphate hydrolases"/>
    <property type="match status" value="2"/>
</dbReference>
<dbReference type="InterPro" id="IPR001650">
    <property type="entry name" value="Helicase_C-like"/>
</dbReference>
<protein>
    <recommendedName>
        <fullName evidence="1">RNA helicase</fullName>
        <ecNumber evidence="1">3.6.4.13</ecNumber>
    </recommendedName>
</protein>
<dbReference type="FunFam" id="3.40.50.300:FF:000526">
    <property type="entry name" value="DExH-box ATP-dependent RNA helicase DExH3"/>
    <property type="match status" value="1"/>
</dbReference>
<accession>A0AAV1KW52</accession>
<evidence type="ECO:0000256" key="8">
    <source>
        <dbReference type="SAM" id="MobiDB-lite"/>
    </source>
</evidence>
<dbReference type="GO" id="GO:0016787">
    <property type="term" value="F:hydrolase activity"/>
    <property type="evidence" value="ECO:0007669"/>
    <property type="project" value="UniProtKB-KW"/>
</dbReference>
<sequence>MSRNNSNWNQRDHPKWNRNRKERSSVPPGLKGREIGLYFKRLRKDVKQKKENIISLTIPGPVIASVISNLQEIIHIAKEQDIQLPHIITSSIFGSKDFLNKGTKRAKVLKEEVRENSTELEVNEKTPIEIKQESIEEAGSLIVDNKPSTSSLPDFIPLKAENQIQFNNNVRQLSLRTSSYYKYGYEDIITGTFDEKLEKCLSKGVSINVTDECTNELSNAFHKEYKEMITRNNYKRLLKFREILPTYKKSEEILSLINNNQVVVISGETGCGKSTQIPQLILDEAIKNNKGANIKILVTQPRRIAASSLAMRVAQERGEEIGNSVGYAVRLEKIEERSRGSIQYCTTGILLVELEVNQGLTNWSHIILDEVHERDCHVDLSMCMLKQVLKRRKDLKLILMSATLDAENLSAYYDNCSIMHIEGLAYPVKDVYMEDILQMTKYKLPDITPQKQKNRPKWHQYTNRNRAAGEMEKDIRYKAEIAEWLESKKRTLDIDVYKTLQDSRIEDMNLELILELLKYICRGNPGAVLIFLPGIGEISKLLRMMNDSNFFPSNRYEIYPLHSKLPSLEQHKIFERPPEGIRKIIVATNIAETSITIDDIIYVIDCGRVKMSGFNVKDNVSTLKNEWVSQANLRQRRGRAGRCQPGICYHMMTSFRASKLDERMLPELQRSNLLEPVLSIKRLRLGIACDAFSIMPSPPCTSTVQWAVRHLQQCGALDVRETLTPLGWHLARLPLHPAAGKLLLLGALFGCLDRAASVAAVWSFKDPFQLVIGKEREVDEAKRSLTLGEPSDHIAISEAILQWEHCGSRRQKHDFAYDHFLSNNTLELLVDMKRQLGDNLKQMGFLASGDVRSSWENRNANNLSLFKAIVAAALYPNIASVRWTNMKSRNPNKQIKVNAYTPEEGKTSLHPSSVMAPLKNTPKGYGRVIKLCNNPGANWLVYWLKQRSTELFLLEVTLIYTLPLLFFGEFIFSDVEEDNSDECFLSIKTTKVKCSRETADLLCKLRSLLDLVLASKITSVEHSTHHSKFEEEVINAVTKLITAEDEQAEYLEDDFSESDTSESEAFRRF</sequence>
<dbReference type="EC" id="3.6.4.13" evidence="1"/>
<dbReference type="SMART" id="SM00487">
    <property type="entry name" value="DEXDc"/>
    <property type="match status" value="1"/>
</dbReference>
<dbReference type="GO" id="GO:0005634">
    <property type="term" value="C:nucleus"/>
    <property type="evidence" value="ECO:0007669"/>
    <property type="project" value="TreeGrafter"/>
</dbReference>
<dbReference type="GO" id="GO:0051880">
    <property type="term" value="F:G-quadruplex DNA binding"/>
    <property type="evidence" value="ECO:0007669"/>
    <property type="project" value="TreeGrafter"/>
</dbReference>
<evidence type="ECO:0000256" key="4">
    <source>
        <dbReference type="ARBA" id="ARBA00022806"/>
    </source>
</evidence>
<dbReference type="PROSITE" id="PS00690">
    <property type="entry name" value="DEAH_ATP_HELICASE"/>
    <property type="match status" value="1"/>
</dbReference>
<dbReference type="Pfam" id="PF00271">
    <property type="entry name" value="Helicase_C"/>
    <property type="match status" value="1"/>
</dbReference>
<evidence type="ECO:0000256" key="5">
    <source>
        <dbReference type="ARBA" id="ARBA00022840"/>
    </source>
</evidence>
<evidence type="ECO:0000313" key="12">
    <source>
        <dbReference type="Proteomes" id="UP001314205"/>
    </source>
</evidence>
<dbReference type="EMBL" id="CAVLGL010000081">
    <property type="protein sequence ID" value="CAK1587025.1"/>
    <property type="molecule type" value="Genomic_DNA"/>
</dbReference>
<keyword evidence="12" id="KW-1185">Reference proteome</keyword>
<dbReference type="InterPro" id="IPR048333">
    <property type="entry name" value="HA2_WH"/>
</dbReference>
<evidence type="ECO:0000313" key="11">
    <source>
        <dbReference type="EMBL" id="CAK1587025.1"/>
    </source>
</evidence>
<evidence type="ECO:0000256" key="2">
    <source>
        <dbReference type="ARBA" id="ARBA00022741"/>
    </source>
</evidence>
<dbReference type="PROSITE" id="PS51192">
    <property type="entry name" value="HELICASE_ATP_BIND_1"/>
    <property type="match status" value="1"/>
</dbReference>
<evidence type="ECO:0000259" key="9">
    <source>
        <dbReference type="PROSITE" id="PS51192"/>
    </source>
</evidence>
<dbReference type="GO" id="GO:0002151">
    <property type="term" value="F:G-quadruplex RNA binding"/>
    <property type="evidence" value="ECO:0007669"/>
    <property type="project" value="TreeGrafter"/>
</dbReference>
<dbReference type="SMART" id="SM00847">
    <property type="entry name" value="HA2"/>
    <property type="match status" value="1"/>
</dbReference>
<dbReference type="AlphaFoldDB" id="A0AAV1KW52"/>
<evidence type="ECO:0000259" key="10">
    <source>
        <dbReference type="PROSITE" id="PS51194"/>
    </source>
</evidence>
<keyword evidence="4" id="KW-0347">Helicase</keyword>
<dbReference type="Gene3D" id="1.20.120.1080">
    <property type="match status" value="1"/>
</dbReference>
<dbReference type="Pfam" id="PF07717">
    <property type="entry name" value="OB_NTP_bind"/>
    <property type="match status" value="1"/>
</dbReference>
<reference evidence="11 12" key="1">
    <citation type="submission" date="2023-11" db="EMBL/GenBank/DDBJ databases">
        <authorList>
            <person name="Hedman E."/>
            <person name="Englund M."/>
            <person name="Stromberg M."/>
            <person name="Nyberg Akerstrom W."/>
            <person name="Nylinder S."/>
            <person name="Jareborg N."/>
            <person name="Kallberg Y."/>
            <person name="Kronander E."/>
        </authorList>
    </citation>
    <scope>NUCLEOTIDE SEQUENCE [LARGE SCALE GENOMIC DNA]</scope>
</reference>
<dbReference type="Pfam" id="PF00270">
    <property type="entry name" value="DEAD"/>
    <property type="match status" value="1"/>
</dbReference>
<dbReference type="InterPro" id="IPR007502">
    <property type="entry name" value="Helicase-assoc_dom"/>
</dbReference>
<dbReference type="Proteomes" id="UP001314205">
    <property type="component" value="Unassembled WGS sequence"/>
</dbReference>
<keyword evidence="5" id="KW-0067">ATP-binding</keyword>
<keyword evidence="2" id="KW-0547">Nucleotide-binding</keyword>
<dbReference type="InterPro" id="IPR014001">
    <property type="entry name" value="Helicase_ATP-bd"/>
</dbReference>
<dbReference type="PANTHER" id="PTHR18934:SF237">
    <property type="entry name" value="ATP-DEPENDENT DNA_RNA HELICASE DHX36"/>
    <property type="match status" value="1"/>
</dbReference>
<keyword evidence="3" id="KW-0378">Hydrolase</keyword>
<dbReference type="CDD" id="cd18791">
    <property type="entry name" value="SF2_C_RHA"/>
    <property type="match status" value="1"/>
</dbReference>
<dbReference type="PANTHER" id="PTHR18934">
    <property type="entry name" value="ATP-DEPENDENT RNA HELICASE"/>
    <property type="match status" value="1"/>
</dbReference>
<dbReference type="GO" id="GO:0003724">
    <property type="term" value="F:RNA helicase activity"/>
    <property type="evidence" value="ECO:0007669"/>
    <property type="project" value="UniProtKB-EC"/>
</dbReference>
<feature type="domain" description="Helicase ATP-binding" evidence="9">
    <location>
        <begin position="254"/>
        <end position="422"/>
    </location>
</feature>
<evidence type="ECO:0000256" key="1">
    <source>
        <dbReference type="ARBA" id="ARBA00012552"/>
    </source>
</evidence>
<proteinExistence type="inferred from homology"/>
<dbReference type="GO" id="GO:0005524">
    <property type="term" value="F:ATP binding"/>
    <property type="evidence" value="ECO:0007669"/>
    <property type="project" value="UniProtKB-KW"/>
</dbReference>
<evidence type="ECO:0000256" key="7">
    <source>
        <dbReference type="ARBA" id="ARBA00060772"/>
    </source>
</evidence>
<dbReference type="SMART" id="SM00490">
    <property type="entry name" value="HELICc"/>
    <property type="match status" value="1"/>
</dbReference>
<gene>
    <name evidence="11" type="ORF">PARMNEM_LOCUS7903</name>
</gene>